<evidence type="ECO:0000313" key="2">
    <source>
        <dbReference type="Proteomes" id="UP001597417"/>
    </source>
</evidence>
<gene>
    <name evidence="1" type="ORF">ACFSXZ_25500</name>
</gene>
<reference evidence="2" key="1">
    <citation type="journal article" date="2019" name="Int. J. Syst. Evol. Microbiol.">
        <title>The Global Catalogue of Microorganisms (GCM) 10K type strain sequencing project: providing services to taxonomists for standard genome sequencing and annotation.</title>
        <authorList>
            <consortium name="The Broad Institute Genomics Platform"/>
            <consortium name="The Broad Institute Genome Sequencing Center for Infectious Disease"/>
            <person name="Wu L."/>
            <person name="Ma J."/>
        </authorList>
    </citation>
    <scope>NUCLEOTIDE SEQUENCE [LARGE SCALE GENOMIC DNA]</scope>
    <source>
        <strain evidence="2">CGMCC 4.7645</strain>
    </source>
</reference>
<proteinExistence type="predicted"/>
<organism evidence="1 2">
    <name type="scientific">Amycolatopsis pigmentata</name>
    <dbReference type="NCBI Taxonomy" id="450801"/>
    <lineage>
        <taxon>Bacteria</taxon>
        <taxon>Bacillati</taxon>
        <taxon>Actinomycetota</taxon>
        <taxon>Actinomycetes</taxon>
        <taxon>Pseudonocardiales</taxon>
        <taxon>Pseudonocardiaceae</taxon>
        <taxon>Amycolatopsis</taxon>
    </lineage>
</organism>
<name>A0ABW5FYK6_9PSEU</name>
<dbReference type="Proteomes" id="UP001597417">
    <property type="component" value="Unassembled WGS sequence"/>
</dbReference>
<keyword evidence="2" id="KW-1185">Reference proteome</keyword>
<dbReference type="EMBL" id="JBHUKR010000013">
    <property type="protein sequence ID" value="MFD2419689.1"/>
    <property type="molecule type" value="Genomic_DNA"/>
</dbReference>
<dbReference type="RefSeq" id="WP_378267719.1">
    <property type="nucleotide sequence ID" value="NZ_JBHUKR010000013.1"/>
</dbReference>
<accession>A0ABW5FYK6</accession>
<protein>
    <submittedName>
        <fullName evidence="1">Uncharacterized protein</fullName>
    </submittedName>
</protein>
<evidence type="ECO:0000313" key="1">
    <source>
        <dbReference type="EMBL" id="MFD2419689.1"/>
    </source>
</evidence>
<comment type="caution">
    <text evidence="1">The sequence shown here is derived from an EMBL/GenBank/DDBJ whole genome shotgun (WGS) entry which is preliminary data.</text>
</comment>
<sequence length="121" mass="12179">MNATDVCLISGFPAGQPDVGAIWLSSNSGCDPDASAADIDLAFVTVDANTITIKPDERVAATGGNNFTSSSDYIWACLFNPVAGQLRVTIGDGGGVRGSVDVTGYGGASCGNSDYHATISG</sequence>